<sequence>MSEASCDASEADLDMKFEPAIKREIFENIHKEAAKVIASEVPDRVIPKDIVHSIVGVINSQNKTALHPKNNKPTRSTVKKANKIGELIYKYVEKFDNLNDPTKCTKQITIRMVRENETDQSQ</sequence>
<proteinExistence type="predicted"/>
<accession>A0A0C2JZP2</accession>
<evidence type="ECO:0000313" key="1">
    <source>
        <dbReference type="EMBL" id="KII75123.1"/>
    </source>
</evidence>
<dbReference type="EMBL" id="JWZT01000019">
    <property type="protein sequence ID" value="KII75123.1"/>
    <property type="molecule type" value="Genomic_DNA"/>
</dbReference>
<dbReference type="AlphaFoldDB" id="A0A0C2JZP2"/>
<evidence type="ECO:0000313" key="2">
    <source>
        <dbReference type="Proteomes" id="UP000031668"/>
    </source>
</evidence>
<dbReference type="Proteomes" id="UP000031668">
    <property type="component" value="Unassembled WGS sequence"/>
</dbReference>
<comment type="caution">
    <text evidence="1">The sequence shown here is derived from an EMBL/GenBank/DDBJ whole genome shotgun (WGS) entry which is preliminary data.</text>
</comment>
<protein>
    <submittedName>
        <fullName evidence="1">Uncharacterized protein</fullName>
    </submittedName>
</protein>
<reference evidence="1 2" key="1">
    <citation type="journal article" date="2014" name="Genome Biol. Evol.">
        <title>The genome of the myxosporean Thelohanellus kitauei shows adaptations to nutrient acquisition within its fish host.</title>
        <authorList>
            <person name="Yang Y."/>
            <person name="Xiong J."/>
            <person name="Zhou Z."/>
            <person name="Huo F."/>
            <person name="Miao W."/>
            <person name="Ran C."/>
            <person name="Liu Y."/>
            <person name="Zhang J."/>
            <person name="Feng J."/>
            <person name="Wang M."/>
            <person name="Wang M."/>
            <person name="Wang L."/>
            <person name="Yao B."/>
        </authorList>
    </citation>
    <scope>NUCLEOTIDE SEQUENCE [LARGE SCALE GENOMIC DNA]</scope>
    <source>
        <strain evidence="1">Wuqing</strain>
    </source>
</reference>
<organism evidence="1 2">
    <name type="scientific">Thelohanellus kitauei</name>
    <name type="common">Myxosporean</name>
    <dbReference type="NCBI Taxonomy" id="669202"/>
    <lineage>
        <taxon>Eukaryota</taxon>
        <taxon>Metazoa</taxon>
        <taxon>Cnidaria</taxon>
        <taxon>Myxozoa</taxon>
        <taxon>Myxosporea</taxon>
        <taxon>Bivalvulida</taxon>
        <taxon>Platysporina</taxon>
        <taxon>Myxobolidae</taxon>
        <taxon>Thelohanellus</taxon>
    </lineage>
</organism>
<name>A0A0C2JZP2_THEKT</name>
<keyword evidence="2" id="KW-1185">Reference proteome</keyword>
<gene>
    <name evidence="1" type="ORF">RF11_10416</name>
</gene>